<evidence type="ECO:0000313" key="1">
    <source>
        <dbReference type="EMBL" id="CBX70308.1"/>
    </source>
</evidence>
<protein>
    <submittedName>
        <fullName evidence="1">Uncharacterized protein</fullName>
    </submittedName>
</protein>
<dbReference type="EMBL" id="FR718523">
    <property type="protein sequence ID" value="CBX70308.1"/>
    <property type="molecule type" value="Genomic_DNA"/>
</dbReference>
<name>F4MWV0_YEREN</name>
<dbReference type="AlphaFoldDB" id="F4MWV0"/>
<proteinExistence type="predicted"/>
<sequence>MKPANNSPNAFIASDFNCIINNIADSRVRAAGNNYDPRRAGINYRTVIYDKIVNFMTATIDSFSNRMQPFKIITAYYLT</sequence>
<organism evidence="1">
    <name type="scientific">Yersinia enterocolitica W22703</name>
    <dbReference type="NCBI Taxonomy" id="913028"/>
    <lineage>
        <taxon>Bacteria</taxon>
        <taxon>Pseudomonadati</taxon>
        <taxon>Pseudomonadota</taxon>
        <taxon>Gammaproteobacteria</taxon>
        <taxon>Enterobacterales</taxon>
        <taxon>Yersiniaceae</taxon>
        <taxon>Yersinia</taxon>
    </lineage>
</organism>
<gene>
    <name evidence="1" type="ORF">YEW_CX11870</name>
</gene>
<reference evidence="1" key="1">
    <citation type="journal article" date="2011" name="BMC Genomics">
        <title>Shotgun sequencing of Yersinia enterocolitica strain W22703 (biotype 2, serotype O:9): genomic evidence for oscillation between invertebrates and mammals.</title>
        <authorList>
            <person name="Fuchs T.M."/>
            <person name="Brandt K."/>
            <person name="Starke M."/>
            <person name="Rattei T."/>
        </authorList>
    </citation>
    <scope>NUCLEOTIDE SEQUENCE</scope>
</reference>
<accession>F4MWV0</accession>